<dbReference type="SUPFAM" id="SSF55821">
    <property type="entry name" value="YrdC/RibB"/>
    <property type="match status" value="1"/>
</dbReference>
<reference evidence="14 15" key="1">
    <citation type="journal article" date="2021" name="Int. J. Syst. Evol. Microbiol.">
        <title>Halobaculum halophilum sp. nov. and Halobaculum salinum sp. nov., isolated from salt lake and saline soil.</title>
        <authorList>
            <person name="Cui H.L."/>
            <person name="Shi X.W."/>
            <person name="Yin X.M."/>
            <person name="Yang X.Y."/>
            <person name="Hou J."/>
            <person name="Zhu L."/>
        </authorList>
    </citation>
    <scope>NUCLEOTIDE SEQUENCE [LARGE SCALE GENOMIC DNA]</scope>
    <source>
        <strain evidence="14 15">NBRC 109044</strain>
    </source>
</reference>
<keyword evidence="15" id="KW-1185">Reference proteome</keyword>
<name>A0A8T8WA51_9EURY</name>
<dbReference type="GO" id="GO:0061710">
    <property type="term" value="F:L-threonylcarbamoyladenylate synthase"/>
    <property type="evidence" value="ECO:0007669"/>
    <property type="project" value="UniProtKB-EC"/>
</dbReference>
<evidence type="ECO:0000256" key="12">
    <source>
        <dbReference type="SAM" id="MobiDB-lite"/>
    </source>
</evidence>
<evidence type="ECO:0000256" key="8">
    <source>
        <dbReference type="ARBA" id="ARBA00022741"/>
    </source>
</evidence>
<evidence type="ECO:0000256" key="10">
    <source>
        <dbReference type="ARBA" id="ARBA00029774"/>
    </source>
</evidence>
<dbReference type="GO" id="GO:0003725">
    <property type="term" value="F:double-stranded RNA binding"/>
    <property type="evidence" value="ECO:0007669"/>
    <property type="project" value="InterPro"/>
</dbReference>
<keyword evidence="8" id="KW-0547">Nucleotide-binding</keyword>
<keyword evidence="7" id="KW-0548">Nucleotidyltransferase</keyword>
<dbReference type="GO" id="GO:0006450">
    <property type="term" value="P:regulation of translational fidelity"/>
    <property type="evidence" value="ECO:0007669"/>
    <property type="project" value="TreeGrafter"/>
</dbReference>
<dbReference type="InterPro" id="IPR050156">
    <property type="entry name" value="TC-AMP_synthase_SUA5"/>
</dbReference>
<comment type="subcellular location">
    <subcellularLocation>
        <location evidence="1">Cytoplasm</location>
    </subcellularLocation>
</comment>
<keyword evidence="6" id="KW-0819">tRNA processing</keyword>
<keyword evidence="4" id="KW-0963">Cytoplasm</keyword>
<evidence type="ECO:0000256" key="11">
    <source>
        <dbReference type="ARBA" id="ARBA00048366"/>
    </source>
</evidence>
<dbReference type="Pfam" id="PF01300">
    <property type="entry name" value="Sua5_yciO_yrdC"/>
    <property type="match status" value="1"/>
</dbReference>
<evidence type="ECO:0000256" key="4">
    <source>
        <dbReference type="ARBA" id="ARBA00022490"/>
    </source>
</evidence>
<keyword evidence="9" id="KW-0067">ATP-binding</keyword>
<keyword evidence="5" id="KW-0808">Transferase</keyword>
<evidence type="ECO:0000256" key="6">
    <source>
        <dbReference type="ARBA" id="ARBA00022694"/>
    </source>
</evidence>
<dbReference type="EMBL" id="CP081958">
    <property type="protein sequence ID" value="QZP36633.1"/>
    <property type="molecule type" value="Genomic_DNA"/>
</dbReference>
<dbReference type="GO" id="GO:0008033">
    <property type="term" value="P:tRNA processing"/>
    <property type="evidence" value="ECO:0007669"/>
    <property type="project" value="UniProtKB-KW"/>
</dbReference>
<dbReference type="NCBIfam" id="TIGR00057">
    <property type="entry name" value="L-threonylcarbamoyladenylate synthase"/>
    <property type="match status" value="1"/>
</dbReference>
<sequence>MNADGSNHEPDNEPTDATDPSDSTDAIDSTDSTDATDSSDVTDADIEHAAEAIRAGQAVVYPTETVYGLGADATDPAAVERVYELKDRPRDKPLSVAFGSVEAALSLVPASDRAARFARAFLPGPVTVVVDRGDALPGELTDGEPRVGIRVPDHGTARSLADAAGPITATSANRSGAGSVRRVEGLDSRVRDGAAAVLDGGETPGGESTVVDPDRGVIHRAGPLADEIREWLASEP</sequence>
<dbReference type="EC" id="2.7.7.87" evidence="3"/>
<accession>A0A8T8WA51</accession>
<comment type="catalytic activity">
    <reaction evidence="11">
        <text>L-threonine + hydrogencarbonate + ATP = L-threonylcarbamoyladenylate + diphosphate + H2O</text>
        <dbReference type="Rhea" id="RHEA:36407"/>
        <dbReference type="ChEBI" id="CHEBI:15377"/>
        <dbReference type="ChEBI" id="CHEBI:17544"/>
        <dbReference type="ChEBI" id="CHEBI:30616"/>
        <dbReference type="ChEBI" id="CHEBI:33019"/>
        <dbReference type="ChEBI" id="CHEBI:57926"/>
        <dbReference type="ChEBI" id="CHEBI:73682"/>
        <dbReference type="EC" id="2.7.7.87"/>
    </reaction>
</comment>
<dbReference type="GO" id="GO:0005524">
    <property type="term" value="F:ATP binding"/>
    <property type="evidence" value="ECO:0007669"/>
    <property type="project" value="UniProtKB-KW"/>
</dbReference>
<evidence type="ECO:0000256" key="2">
    <source>
        <dbReference type="ARBA" id="ARBA00007663"/>
    </source>
</evidence>
<evidence type="ECO:0000259" key="13">
    <source>
        <dbReference type="PROSITE" id="PS51163"/>
    </source>
</evidence>
<dbReference type="PROSITE" id="PS51163">
    <property type="entry name" value="YRDC"/>
    <property type="match status" value="1"/>
</dbReference>
<evidence type="ECO:0000256" key="1">
    <source>
        <dbReference type="ARBA" id="ARBA00004496"/>
    </source>
</evidence>
<dbReference type="InterPro" id="IPR017945">
    <property type="entry name" value="DHBP_synth_RibB-like_a/b_dom"/>
</dbReference>
<gene>
    <name evidence="14" type="ORF">K6T50_09940</name>
</gene>
<dbReference type="PANTHER" id="PTHR17490">
    <property type="entry name" value="SUA5"/>
    <property type="match status" value="1"/>
</dbReference>
<feature type="region of interest" description="Disordered" evidence="12">
    <location>
        <begin position="1"/>
        <end position="45"/>
    </location>
</feature>
<proteinExistence type="inferred from homology"/>
<evidence type="ECO:0000313" key="14">
    <source>
        <dbReference type="EMBL" id="QZP36633.1"/>
    </source>
</evidence>
<feature type="compositionally biased region" description="Low complexity" evidence="12">
    <location>
        <begin position="15"/>
        <end position="41"/>
    </location>
</feature>
<evidence type="ECO:0000256" key="5">
    <source>
        <dbReference type="ARBA" id="ARBA00022679"/>
    </source>
</evidence>
<evidence type="ECO:0000313" key="15">
    <source>
        <dbReference type="Proteomes" id="UP000826254"/>
    </source>
</evidence>
<dbReference type="AlphaFoldDB" id="A0A8T8WA51"/>
<organism evidence="14 15">
    <name type="scientific">Halobaculum magnesiiphilum</name>
    <dbReference type="NCBI Taxonomy" id="1017351"/>
    <lineage>
        <taxon>Archaea</taxon>
        <taxon>Methanobacteriati</taxon>
        <taxon>Methanobacteriota</taxon>
        <taxon>Stenosarchaea group</taxon>
        <taxon>Halobacteria</taxon>
        <taxon>Halobacteriales</taxon>
        <taxon>Haloferacaceae</taxon>
        <taxon>Halobaculum</taxon>
    </lineage>
</organism>
<dbReference type="PANTHER" id="PTHR17490:SF16">
    <property type="entry name" value="THREONYLCARBAMOYL-AMP SYNTHASE"/>
    <property type="match status" value="1"/>
</dbReference>
<evidence type="ECO:0000256" key="3">
    <source>
        <dbReference type="ARBA" id="ARBA00012584"/>
    </source>
</evidence>
<dbReference type="Proteomes" id="UP000826254">
    <property type="component" value="Chromosome"/>
</dbReference>
<dbReference type="GO" id="GO:0005737">
    <property type="term" value="C:cytoplasm"/>
    <property type="evidence" value="ECO:0007669"/>
    <property type="project" value="UniProtKB-SubCell"/>
</dbReference>
<dbReference type="KEGG" id="hmp:K6T50_09940"/>
<dbReference type="Gene3D" id="3.90.870.10">
    <property type="entry name" value="DHBP synthase"/>
    <property type="match status" value="1"/>
</dbReference>
<dbReference type="InterPro" id="IPR006070">
    <property type="entry name" value="Sua5-like_dom"/>
</dbReference>
<evidence type="ECO:0000256" key="9">
    <source>
        <dbReference type="ARBA" id="ARBA00022840"/>
    </source>
</evidence>
<protein>
    <recommendedName>
        <fullName evidence="10">L-threonylcarbamoyladenylate synthase</fullName>
        <ecNumber evidence="3">2.7.7.87</ecNumber>
    </recommendedName>
    <alternativeName>
        <fullName evidence="10">L-threonylcarbamoyladenylate synthase</fullName>
    </alternativeName>
</protein>
<dbReference type="GO" id="GO:0000049">
    <property type="term" value="F:tRNA binding"/>
    <property type="evidence" value="ECO:0007669"/>
    <property type="project" value="TreeGrafter"/>
</dbReference>
<comment type="similarity">
    <text evidence="2">Belongs to the SUA5 family.</text>
</comment>
<feature type="compositionally biased region" description="Basic and acidic residues" evidence="12">
    <location>
        <begin position="1"/>
        <end position="11"/>
    </location>
</feature>
<feature type="domain" description="YrdC-like" evidence="13">
    <location>
        <begin position="43"/>
        <end position="224"/>
    </location>
</feature>
<evidence type="ECO:0000256" key="7">
    <source>
        <dbReference type="ARBA" id="ARBA00022695"/>
    </source>
</evidence>